<protein>
    <submittedName>
        <fullName evidence="3">Uncharacterized protein</fullName>
    </submittedName>
</protein>
<feature type="compositionally biased region" description="Basic and acidic residues" evidence="1">
    <location>
        <begin position="137"/>
        <end position="146"/>
    </location>
</feature>
<feature type="compositionally biased region" description="Acidic residues" evidence="1">
    <location>
        <begin position="189"/>
        <end position="213"/>
    </location>
</feature>
<feature type="signal peptide" evidence="2">
    <location>
        <begin position="1"/>
        <end position="24"/>
    </location>
</feature>
<evidence type="ECO:0000313" key="4">
    <source>
        <dbReference type="Proteomes" id="UP000005408"/>
    </source>
</evidence>
<organism evidence="3 4">
    <name type="scientific">Magallana gigas</name>
    <name type="common">Pacific oyster</name>
    <name type="synonym">Crassostrea gigas</name>
    <dbReference type="NCBI Taxonomy" id="29159"/>
    <lineage>
        <taxon>Eukaryota</taxon>
        <taxon>Metazoa</taxon>
        <taxon>Spiralia</taxon>
        <taxon>Lophotrochozoa</taxon>
        <taxon>Mollusca</taxon>
        <taxon>Bivalvia</taxon>
        <taxon>Autobranchia</taxon>
        <taxon>Pteriomorphia</taxon>
        <taxon>Ostreida</taxon>
        <taxon>Ostreoidea</taxon>
        <taxon>Ostreidae</taxon>
        <taxon>Magallana</taxon>
    </lineage>
</organism>
<evidence type="ECO:0000256" key="1">
    <source>
        <dbReference type="SAM" id="MobiDB-lite"/>
    </source>
</evidence>
<proteinExistence type="predicted"/>
<sequence>MAFRKTVFLCVVVGVLLVLHGAESLHLKVNGEARLYDGQGGNEFQRRIYHSPNVARNLPDSPAVARKTLHSPTVARKINPGPPPSDDQPYLDKLLSLVSRVNAQHAKEQKWRNLKVLTEQERKFMSHDDVEMNNQNAKEEENRETGSRAFKSDGVSYDGENFAKEDESMKHVDNFNLERKENKEGDADYEKEEEEEEQEEDDENEEQEEEEGEISAGKDGENNEDESSEELIEEKSKDKNKEDKKGEKSENKENAADDKRRLMTLLMRELKDLETEN</sequence>
<feature type="chain" id="PRO_5036466463" evidence="2">
    <location>
        <begin position="25"/>
        <end position="277"/>
    </location>
</feature>
<accession>A0A8W8IZ81</accession>
<reference evidence="3" key="1">
    <citation type="submission" date="2022-08" db="UniProtKB">
        <authorList>
            <consortium name="EnsemblMetazoa"/>
        </authorList>
    </citation>
    <scope>IDENTIFICATION</scope>
    <source>
        <strain evidence="3">05x7-T-G4-1.051#20</strain>
    </source>
</reference>
<feature type="compositionally biased region" description="Basic and acidic residues" evidence="1">
    <location>
        <begin position="161"/>
        <end position="188"/>
    </location>
</feature>
<feature type="compositionally biased region" description="Acidic residues" evidence="1">
    <location>
        <begin position="222"/>
        <end position="232"/>
    </location>
</feature>
<dbReference type="AlphaFoldDB" id="A0A8W8IZ81"/>
<feature type="region of interest" description="Disordered" evidence="1">
    <location>
        <begin position="125"/>
        <end position="263"/>
    </location>
</feature>
<dbReference type="OrthoDB" id="6216421at2759"/>
<keyword evidence="2" id="KW-0732">Signal</keyword>
<name>A0A8W8IZ81_MAGGI</name>
<keyword evidence="4" id="KW-1185">Reference proteome</keyword>
<dbReference type="EnsemblMetazoa" id="G1619.4">
    <property type="protein sequence ID" value="G1619.4:cds"/>
    <property type="gene ID" value="G1619"/>
</dbReference>
<dbReference type="Proteomes" id="UP000005408">
    <property type="component" value="Unassembled WGS sequence"/>
</dbReference>
<evidence type="ECO:0000256" key="2">
    <source>
        <dbReference type="SAM" id="SignalP"/>
    </source>
</evidence>
<feature type="compositionally biased region" description="Basic and acidic residues" evidence="1">
    <location>
        <begin position="233"/>
        <end position="261"/>
    </location>
</feature>
<evidence type="ECO:0000313" key="3">
    <source>
        <dbReference type="EnsemblMetazoa" id="G1619.4:cds"/>
    </source>
</evidence>
<dbReference type="OMA" id="TRCGGNC"/>